<evidence type="ECO:0000256" key="1">
    <source>
        <dbReference type="SAM" id="MobiDB-lite"/>
    </source>
</evidence>
<feature type="compositionally biased region" description="Basic and acidic residues" evidence="1">
    <location>
        <begin position="1"/>
        <end position="24"/>
    </location>
</feature>
<evidence type="ECO:0000313" key="2">
    <source>
        <dbReference type="EMBL" id="MBO1529810.1"/>
    </source>
</evidence>
<reference evidence="2 3" key="1">
    <citation type="submission" date="2021-03" db="EMBL/GenBank/DDBJ databases">
        <authorList>
            <person name="Shang D.-D."/>
            <person name="Du Z.-J."/>
            <person name="Chen G.-J."/>
        </authorList>
    </citation>
    <scope>NUCLEOTIDE SEQUENCE [LARGE SCALE GENOMIC DNA]</scope>
    <source>
        <strain evidence="2 3">F1192</strain>
    </source>
</reference>
<dbReference type="Proteomes" id="UP000664554">
    <property type="component" value="Unassembled WGS sequence"/>
</dbReference>
<feature type="compositionally biased region" description="Basic and acidic residues" evidence="1">
    <location>
        <begin position="33"/>
        <end position="47"/>
    </location>
</feature>
<gene>
    <name evidence="2" type="ORF">J3492_01090</name>
</gene>
<comment type="caution">
    <text evidence="2">The sequence shown here is derived from an EMBL/GenBank/DDBJ whole genome shotgun (WGS) entry which is preliminary data.</text>
</comment>
<sequence length="109" mass="12137">MKTKDPALTKTRIADEDKHDKIEDNTTVNKGTDTFEKGIVDSEHVNDMDNPARQPDRRDQEGQAFDGGVNEDTLAPHTVGDAQVTDSNRYANVDNAQKRVLNPDEKDSL</sequence>
<feature type="region of interest" description="Disordered" evidence="1">
    <location>
        <begin position="1"/>
        <end position="109"/>
    </location>
</feature>
<accession>A0ABS3NK82</accession>
<organism evidence="2 3">
    <name type="scientific">Psychrobacter coccoides</name>
    <dbReference type="NCBI Taxonomy" id="2818440"/>
    <lineage>
        <taxon>Bacteria</taxon>
        <taxon>Pseudomonadati</taxon>
        <taxon>Pseudomonadota</taxon>
        <taxon>Gammaproteobacteria</taxon>
        <taxon>Moraxellales</taxon>
        <taxon>Moraxellaceae</taxon>
        <taxon>Psychrobacter</taxon>
    </lineage>
</organism>
<name>A0ABS3NK82_9GAMM</name>
<keyword evidence="3" id="KW-1185">Reference proteome</keyword>
<proteinExistence type="predicted"/>
<dbReference type="EMBL" id="JAGBKM010000001">
    <property type="protein sequence ID" value="MBO1529810.1"/>
    <property type="molecule type" value="Genomic_DNA"/>
</dbReference>
<dbReference type="RefSeq" id="WP_207988824.1">
    <property type="nucleotide sequence ID" value="NZ_JAGBKM010000001.1"/>
</dbReference>
<protein>
    <submittedName>
        <fullName evidence="2">Uncharacterized protein</fullName>
    </submittedName>
</protein>
<evidence type="ECO:0000313" key="3">
    <source>
        <dbReference type="Proteomes" id="UP000664554"/>
    </source>
</evidence>